<protein>
    <submittedName>
        <fullName evidence="2">PQQ-binding-like beta-propeller repeat protein</fullName>
    </submittedName>
</protein>
<name>A0A8A4TKL0_SULCO</name>
<reference evidence="2" key="1">
    <citation type="submission" date="2021-03" db="EMBL/GenBank/DDBJ databases">
        <title>Acanthopleuribacteraceae sp. M133.</title>
        <authorList>
            <person name="Wang G."/>
        </authorList>
    </citation>
    <scope>NUCLEOTIDE SEQUENCE</scope>
    <source>
        <strain evidence="2">M133</strain>
    </source>
</reference>
<dbReference type="AlphaFoldDB" id="A0A8A4TKL0"/>
<dbReference type="Gene3D" id="2.130.10.10">
    <property type="entry name" value="YVTN repeat-like/Quinoprotein amine dehydrogenase"/>
    <property type="match status" value="1"/>
</dbReference>
<evidence type="ECO:0000259" key="1">
    <source>
        <dbReference type="Pfam" id="PF13360"/>
    </source>
</evidence>
<organism evidence="2 3">
    <name type="scientific">Sulfidibacter corallicola</name>
    <dbReference type="NCBI Taxonomy" id="2818388"/>
    <lineage>
        <taxon>Bacteria</taxon>
        <taxon>Pseudomonadati</taxon>
        <taxon>Acidobacteriota</taxon>
        <taxon>Holophagae</taxon>
        <taxon>Acanthopleuribacterales</taxon>
        <taxon>Acanthopleuribacteraceae</taxon>
        <taxon>Sulfidibacter</taxon>
    </lineage>
</organism>
<dbReference type="Pfam" id="PF00756">
    <property type="entry name" value="Esterase"/>
    <property type="match status" value="1"/>
</dbReference>
<accession>A0A8A4TKL0</accession>
<dbReference type="EMBL" id="CP071793">
    <property type="protein sequence ID" value="QTD50080.1"/>
    <property type="molecule type" value="Genomic_DNA"/>
</dbReference>
<dbReference type="PANTHER" id="PTHR34512:SF30">
    <property type="entry name" value="OUTER MEMBRANE PROTEIN ASSEMBLY FACTOR BAMB"/>
    <property type="match status" value="1"/>
</dbReference>
<dbReference type="SUPFAM" id="SSF50998">
    <property type="entry name" value="Quinoprotein alcohol dehydrogenase-like"/>
    <property type="match status" value="1"/>
</dbReference>
<dbReference type="InterPro" id="IPR002372">
    <property type="entry name" value="PQQ_rpt_dom"/>
</dbReference>
<dbReference type="RefSeq" id="WP_237379710.1">
    <property type="nucleotide sequence ID" value="NZ_CP071793.1"/>
</dbReference>
<gene>
    <name evidence="2" type="ORF">J3U87_31230</name>
</gene>
<evidence type="ECO:0000313" key="3">
    <source>
        <dbReference type="Proteomes" id="UP000663929"/>
    </source>
</evidence>
<dbReference type="InterPro" id="IPR015943">
    <property type="entry name" value="WD40/YVTN_repeat-like_dom_sf"/>
</dbReference>
<feature type="domain" description="Pyrrolo-quinoline quinone repeat" evidence="1">
    <location>
        <begin position="28"/>
        <end position="273"/>
    </location>
</feature>
<dbReference type="PANTHER" id="PTHR34512">
    <property type="entry name" value="CELL SURFACE PROTEIN"/>
    <property type="match status" value="1"/>
</dbReference>
<dbReference type="KEGG" id="scor:J3U87_31230"/>
<dbReference type="InterPro" id="IPR029058">
    <property type="entry name" value="AB_hydrolase_fold"/>
</dbReference>
<dbReference type="Gene3D" id="3.40.50.1820">
    <property type="entry name" value="alpha/beta hydrolase"/>
    <property type="match status" value="1"/>
</dbReference>
<dbReference type="InterPro" id="IPR011047">
    <property type="entry name" value="Quinoprotein_ADH-like_sf"/>
</dbReference>
<sequence length="739" mass="81638">MGSGYSSVSIGSGIAVTLYGGETRDYAVAFDALSGDKRWSYDIGEAYKGVGGSYDGPLATPLIDGDRVYALGPRGDLFALNAQSGKEIFRLNIKDLGANEPRFGFTSSPLVVGEVLIVHVGGPEAKAGLIGLDKRTGKQLWAGPAFYTTYDTGSMVRLLGKDQFAVCADKKMVGVDPQNGQQLWEFETDLNYGGHITQVSDDKLYIHPSDYQAEGMLLEVSRENDTYGFEILWRTRELGKGFGMVLHHKGYLYGYSGRFMTCIDVATGSRQWKSRPPGPGFLILLDDHLVAVTRKGSVHLIEATHEAYREKASLEVFDEVAYNPAAFAHGKLYVRSMKSIAALNVGNRKESVIADKGEGTLPNSRFAATVKKLEKATDQKAAIDKFMAKQKRFPIIEGDDTAHVIYRGPAEDAALRAQSLGHGREIPMRRVGDSDLFYYSFELDPAAHITYSISTNFGEATVDALNPHSAKLMWDDESLSILAMPRFSDSNHLAETSLADPAAKGRIEEFELESEHTGHKRKYKVYLPAGYDTSETRYPVVYVDYGFSALDKGLMARTLDRTIGKRIQPLIAVFVPPQPNLYAERDLESGKKFAAMLAEELVPHVDKTYRTRAEKSGRGLIGHYGLAPATLYAALEYPDRFGKVATQSGLFEQEFQDIVLTAAAKIGGDKPDILLEWGSYDHLNDSRRDVSGWHGKLAKSLKEKGLTVQSVETPMGVGWGNWRTRQDDLLKWLFPIEQN</sequence>
<dbReference type="Pfam" id="PF13360">
    <property type="entry name" value="PQQ_2"/>
    <property type="match status" value="1"/>
</dbReference>
<dbReference type="InterPro" id="IPR000801">
    <property type="entry name" value="Esterase-like"/>
</dbReference>
<proteinExistence type="predicted"/>
<dbReference type="Proteomes" id="UP000663929">
    <property type="component" value="Chromosome"/>
</dbReference>
<evidence type="ECO:0000313" key="2">
    <source>
        <dbReference type="EMBL" id="QTD50080.1"/>
    </source>
</evidence>
<keyword evidence="3" id="KW-1185">Reference proteome</keyword>
<dbReference type="SUPFAM" id="SSF53474">
    <property type="entry name" value="alpha/beta-Hydrolases"/>
    <property type="match status" value="1"/>
</dbReference>